<evidence type="ECO:0000313" key="2">
    <source>
        <dbReference type="Proteomes" id="UP000186559"/>
    </source>
</evidence>
<dbReference type="RefSeq" id="WP_076622292.1">
    <property type="nucleotide sequence ID" value="NZ_BMEW01000002.1"/>
</dbReference>
<sequence>MAHINIFKGDAFSAMALGEAIRVIPNQWGVIGAMGLFSSKGIRGTAFSVESHNGVLQLVQSSERGSPLPGQARGKRKMVDFRTERFGLKSRITADDIDNIRAFGSETELQQAQDEVMDRQEELRGSIDITREYHRAKAIQGVVLDADGTELVDLFDKFGITRKSVDFVLGTGTTDLGAKCREVTRHVRLSLLGDVMTGVMGLIHPDFTDKLMGHADFKERYKYFQNANGGDPLRDDTSAGFDFGGIRWKEYLAEAPVPQEDGTTVTRSFIPAGEAAFLPLGTRQTFRTFNGSPDYIGMANTPGRDFYSAVFPDRQEDRFVDVEAMMQNMQICMRPGTLVRGHTSN</sequence>
<dbReference type="Proteomes" id="UP000186559">
    <property type="component" value="Chromosome"/>
</dbReference>
<dbReference type="InterPro" id="IPR005564">
    <property type="entry name" value="Major_capsid_GpE"/>
</dbReference>
<accession>A0A1U7D0M9</accession>
<gene>
    <name evidence="1" type="ORF">Ga0080559_TMP911</name>
</gene>
<proteinExistence type="predicted"/>
<dbReference type="EMBL" id="CP014796">
    <property type="protein sequence ID" value="APX21707.1"/>
    <property type="molecule type" value="Genomic_DNA"/>
</dbReference>
<dbReference type="AlphaFoldDB" id="A0A1U7D0M9"/>
<dbReference type="OrthoDB" id="6388191at2"/>
<dbReference type="STRING" id="1229727.Ga0080559_TMP911"/>
<organism evidence="1 2">
    <name type="scientific">Salipiger profundus</name>
    <dbReference type="NCBI Taxonomy" id="1229727"/>
    <lineage>
        <taxon>Bacteria</taxon>
        <taxon>Pseudomonadati</taxon>
        <taxon>Pseudomonadota</taxon>
        <taxon>Alphaproteobacteria</taxon>
        <taxon>Rhodobacterales</taxon>
        <taxon>Roseobacteraceae</taxon>
        <taxon>Salipiger</taxon>
    </lineage>
</organism>
<name>A0A1U7D0M9_9RHOB</name>
<evidence type="ECO:0000313" key="1">
    <source>
        <dbReference type="EMBL" id="APX21707.1"/>
    </source>
</evidence>
<dbReference type="KEGG" id="tpro:Ga0080559_TMP911"/>
<dbReference type="Pfam" id="PF03864">
    <property type="entry name" value="Phage_cap_E"/>
    <property type="match status" value="1"/>
</dbReference>
<protein>
    <submittedName>
        <fullName evidence="1">Phage major capsid protein E</fullName>
    </submittedName>
</protein>
<reference evidence="1 2" key="1">
    <citation type="submission" date="2016-03" db="EMBL/GenBank/DDBJ databases">
        <title>Deep-sea bacteria in the southern Pacific.</title>
        <authorList>
            <person name="Tang K."/>
        </authorList>
    </citation>
    <scope>NUCLEOTIDE SEQUENCE [LARGE SCALE GENOMIC DNA]</scope>
    <source>
        <strain evidence="1 2">JLT2016</strain>
    </source>
</reference>
<keyword evidence="2" id="KW-1185">Reference proteome</keyword>